<feature type="active site" evidence="3">
    <location>
        <position position="136"/>
    </location>
</feature>
<dbReference type="SUPFAM" id="SSF53474">
    <property type="entry name" value="alpha/beta-Hydrolases"/>
    <property type="match status" value="1"/>
</dbReference>
<evidence type="ECO:0000256" key="4">
    <source>
        <dbReference type="SAM" id="MobiDB-lite"/>
    </source>
</evidence>
<dbReference type="EMBL" id="JADBGI010000003">
    <property type="protein sequence ID" value="MBE2997907.1"/>
    <property type="molecule type" value="Genomic_DNA"/>
</dbReference>
<dbReference type="Pfam" id="PF07859">
    <property type="entry name" value="Abhydrolase_3"/>
    <property type="match status" value="1"/>
</dbReference>
<accession>A0ABR9P239</accession>
<dbReference type="Proteomes" id="UP000806528">
    <property type="component" value="Unassembled WGS sequence"/>
</dbReference>
<name>A0ABR9P239_9ACTN</name>
<dbReference type="InterPro" id="IPR029058">
    <property type="entry name" value="AB_hydrolase_fold"/>
</dbReference>
<comment type="similarity">
    <text evidence="1">Belongs to the 'GDXG' lipolytic enzyme family.</text>
</comment>
<evidence type="ECO:0000256" key="3">
    <source>
        <dbReference type="PROSITE-ProRule" id="PRU10038"/>
    </source>
</evidence>
<protein>
    <submittedName>
        <fullName evidence="6">Alpha/beta hydrolase</fullName>
    </submittedName>
</protein>
<keyword evidence="2 6" id="KW-0378">Hydrolase</keyword>
<dbReference type="InterPro" id="IPR033140">
    <property type="entry name" value="Lipase_GDXG_put_SER_AS"/>
</dbReference>
<proteinExistence type="inferred from homology"/>
<evidence type="ECO:0000259" key="5">
    <source>
        <dbReference type="Pfam" id="PF07859"/>
    </source>
</evidence>
<evidence type="ECO:0000256" key="2">
    <source>
        <dbReference type="ARBA" id="ARBA00022801"/>
    </source>
</evidence>
<dbReference type="InterPro" id="IPR013094">
    <property type="entry name" value="AB_hydrolase_3"/>
</dbReference>
<dbReference type="PANTHER" id="PTHR48081">
    <property type="entry name" value="AB HYDROLASE SUPERFAMILY PROTEIN C4A8.06C"/>
    <property type="match status" value="1"/>
</dbReference>
<sequence length="308" mass="31891">MTGPEARAAVDARQAPPADHGEVHAAQDRTIAGPGGDLPVRVYTPHGDAPGGDPRPLMVFAHGGGFVFCSVDSHDGFCREAAASTGAVVVSVGYRLAPEHPAPAAAEDFYAALCWAVEHARELHADPARVAVAGDSAGGNLAAVACLLARERSGPRVAAQALLYPVIDPACDTPSHHRYATGHFNTRAAMRWYWRQYLHGGADDGGDPAIPAHHTAPLRAPSLRGLPPAVVVTADRDPLSDEGGAYASALAGAGVPVVHRRYPGLFHGFATIAPLGAAASARALLWHDLGERLAPDPSISSDEGKARA</sequence>
<dbReference type="GO" id="GO:0016787">
    <property type="term" value="F:hydrolase activity"/>
    <property type="evidence" value="ECO:0007669"/>
    <property type="project" value="UniProtKB-KW"/>
</dbReference>
<dbReference type="Gene3D" id="3.40.50.1820">
    <property type="entry name" value="alpha/beta hydrolase"/>
    <property type="match status" value="1"/>
</dbReference>
<dbReference type="InterPro" id="IPR050300">
    <property type="entry name" value="GDXG_lipolytic_enzyme"/>
</dbReference>
<reference evidence="6 7" key="1">
    <citation type="submission" date="2020-09" db="EMBL/GenBank/DDBJ databases">
        <title>Diversity and distribution of actinomycetes associated with coral in the coast of Hainan.</title>
        <authorList>
            <person name="Li F."/>
        </authorList>
    </citation>
    <scope>NUCLEOTIDE SEQUENCE [LARGE SCALE GENOMIC DNA]</scope>
    <source>
        <strain evidence="6 7">HNM0947</strain>
    </source>
</reference>
<feature type="region of interest" description="Disordered" evidence="4">
    <location>
        <begin position="1"/>
        <end position="39"/>
    </location>
</feature>
<feature type="domain" description="Alpha/beta hydrolase fold-3" evidence="5">
    <location>
        <begin position="58"/>
        <end position="270"/>
    </location>
</feature>
<comment type="caution">
    <text evidence="6">The sequence shown here is derived from an EMBL/GenBank/DDBJ whole genome shotgun (WGS) entry which is preliminary data.</text>
</comment>
<keyword evidence="7" id="KW-1185">Reference proteome</keyword>
<evidence type="ECO:0000313" key="6">
    <source>
        <dbReference type="EMBL" id="MBE2997907.1"/>
    </source>
</evidence>
<dbReference type="PROSITE" id="PS01174">
    <property type="entry name" value="LIPASE_GDXG_SER"/>
    <property type="match status" value="1"/>
</dbReference>
<dbReference type="PANTHER" id="PTHR48081:SF8">
    <property type="entry name" value="ALPHA_BETA HYDROLASE FOLD-3 DOMAIN-CONTAINING PROTEIN-RELATED"/>
    <property type="match status" value="1"/>
</dbReference>
<organism evidence="6 7">
    <name type="scientific">Nocardiopsis coralli</name>
    <dbReference type="NCBI Taxonomy" id="2772213"/>
    <lineage>
        <taxon>Bacteria</taxon>
        <taxon>Bacillati</taxon>
        <taxon>Actinomycetota</taxon>
        <taxon>Actinomycetes</taxon>
        <taxon>Streptosporangiales</taxon>
        <taxon>Nocardiopsidaceae</taxon>
        <taxon>Nocardiopsis</taxon>
    </lineage>
</organism>
<evidence type="ECO:0000313" key="7">
    <source>
        <dbReference type="Proteomes" id="UP000806528"/>
    </source>
</evidence>
<evidence type="ECO:0000256" key="1">
    <source>
        <dbReference type="ARBA" id="ARBA00010515"/>
    </source>
</evidence>
<gene>
    <name evidence="6" type="ORF">IDM40_04170</name>
</gene>